<proteinExistence type="predicted"/>
<name>A0A192D603_9SPHN</name>
<accession>A0A192D603</accession>
<organism evidence="1 2">
    <name type="scientific">Erythrobacter neustonensis</name>
    <dbReference type="NCBI Taxonomy" id="1112"/>
    <lineage>
        <taxon>Bacteria</taxon>
        <taxon>Pseudomonadati</taxon>
        <taxon>Pseudomonadota</taxon>
        <taxon>Alphaproteobacteria</taxon>
        <taxon>Sphingomonadales</taxon>
        <taxon>Erythrobacteraceae</taxon>
        <taxon>Erythrobacter/Porphyrobacter group</taxon>
        <taxon>Erythrobacter</taxon>
    </lineage>
</organism>
<dbReference type="KEGG" id="pns:A9D12_09855"/>
<keyword evidence="2" id="KW-1185">Reference proteome</keyword>
<dbReference type="Proteomes" id="UP000078263">
    <property type="component" value="Chromosome"/>
</dbReference>
<gene>
    <name evidence="1" type="ORF">A9D12_09855</name>
</gene>
<dbReference type="AlphaFoldDB" id="A0A192D603"/>
<dbReference type="EMBL" id="CP016033">
    <property type="protein sequence ID" value="ANK13199.1"/>
    <property type="molecule type" value="Genomic_DNA"/>
</dbReference>
<protein>
    <submittedName>
        <fullName evidence="1">Uncharacterized protein</fullName>
    </submittedName>
</protein>
<dbReference type="STRING" id="1112.A9D12_09855"/>
<reference evidence="1 2" key="1">
    <citation type="submission" date="2016-05" db="EMBL/GenBank/DDBJ databases">
        <title>Compelete Genome Sequence of Bacteriochlorophyll-Synthesizing Bacterium Porphyrobacter neustonensis DSM 9434.</title>
        <authorList>
            <person name="Shi X.-L."/>
            <person name="Wu Y.-H."/>
            <person name="Cheng H."/>
            <person name="Xu L."/>
            <person name="Zhang X.-Q."/>
            <person name="Wang C.-S."/>
            <person name="Xu X.-W."/>
        </authorList>
    </citation>
    <scope>NUCLEOTIDE SEQUENCE [LARGE SCALE GENOMIC DNA]</scope>
    <source>
        <strain evidence="1 2">DSM 9434</strain>
    </source>
</reference>
<evidence type="ECO:0000313" key="2">
    <source>
        <dbReference type="Proteomes" id="UP000078263"/>
    </source>
</evidence>
<evidence type="ECO:0000313" key="1">
    <source>
        <dbReference type="EMBL" id="ANK13199.1"/>
    </source>
</evidence>
<sequence length="198" mass="20617">MLQKTSVRRPDALHRPAALPFAGGVVSTRGITMRQNLTQIIALVLLYPGLAACARGDDTYPSLAIRPAELGLPAEPPPPAGPIRPATPAARLAQLRSTVQSADTAFATRAAQTARLAEAAAGQPFESNARAAAMVALADLDGLRARTANALVEIDVMAAEAANLLSPDQPLTDLQTEVAATLAREDATIARLWARIGS</sequence>